<evidence type="ECO:0000313" key="3">
    <source>
        <dbReference type="Proteomes" id="UP000041254"/>
    </source>
</evidence>
<dbReference type="InParanoid" id="A0A0G4GDU7"/>
<reference evidence="2 3" key="1">
    <citation type="submission" date="2014-11" db="EMBL/GenBank/DDBJ databases">
        <authorList>
            <person name="Zhu J."/>
            <person name="Qi W."/>
            <person name="Song R."/>
        </authorList>
    </citation>
    <scope>NUCLEOTIDE SEQUENCE [LARGE SCALE GENOMIC DNA]</scope>
</reference>
<evidence type="ECO:0000256" key="1">
    <source>
        <dbReference type="SAM" id="MobiDB-lite"/>
    </source>
</evidence>
<protein>
    <submittedName>
        <fullName evidence="2">Uncharacterized protein</fullName>
    </submittedName>
</protein>
<dbReference type="AlphaFoldDB" id="A0A0G4GDU7"/>
<keyword evidence="3" id="KW-1185">Reference proteome</keyword>
<accession>A0A0G4GDU7</accession>
<proteinExistence type="predicted"/>
<evidence type="ECO:0000313" key="2">
    <source>
        <dbReference type="EMBL" id="CEM27153.1"/>
    </source>
</evidence>
<feature type="region of interest" description="Disordered" evidence="1">
    <location>
        <begin position="36"/>
        <end position="57"/>
    </location>
</feature>
<dbReference type="VEuPathDB" id="CryptoDB:Vbra_2692"/>
<sequence length="135" mass="15149">MYLSMMDEVVMALVPPHHEPPLLRVDGDMMLPDATVVPHSHPTATPPQAEAEADDDSVRKEKAAHLFDMQITHKLQKKLLKEGLDYLIKNAMSQQGREKEAMATSMKRIEAAKRYTFCLASARARTRSATPTLHL</sequence>
<name>A0A0G4GDU7_VITBC</name>
<organism evidence="2 3">
    <name type="scientific">Vitrella brassicaformis (strain CCMP3155)</name>
    <dbReference type="NCBI Taxonomy" id="1169540"/>
    <lineage>
        <taxon>Eukaryota</taxon>
        <taxon>Sar</taxon>
        <taxon>Alveolata</taxon>
        <taxon>Colpodellida</taxon>
        <taxon>Vitrellaceae</taxon>
        <taxon>Vitrella</taxon>
    </lineage>
</organism>
<dbReference type="Proteomes" id="UP000041254">
    <property type="component" value="Unassembled WGS sequence"/>
</dbReference>
<gene>
    <name evidence="2" type="ORF">Vbra_2692</name>
</gene>
<dbReference type="EMBL" id="CDMY01000629">
    <property type="protein sequence ID" value="CEM27153.1"/>
    <property type="molecule type" value="Genomic_DNA"/>
</dbReference>